<dbReference type="SUPFAM" id="SSF52540">
    <property type="entry name" value="P-loop containing nucleoside triphosphate hydrolases"/>
    <property type="match status" value="1"/>
</dbReference>
<evidence type="ECO:0000313" key="2">
    <source>
        <dbReference type="Proteomes" id="UP000190696"/>
    </source>
</evidence>
<dbReference type="Gene3D" id="3.40.50.300">
    <property type="entry name" value="P-loop containing nucleotide triphosphate hydrolases"/>
    <property type="match status" value="1"/>
</dbReference>
<accession>A0A1S9T8Z3</accession>
<evidence type="ECO:0008006" key="3">
    <source>
        <dbReference type="Google" id="ProtNLM"/>
    </source>
</evidence>
<name>A0A1S9T8Z3_BACMY</name>
<dbReference type="AlphaFoldDB" id="A0A1S9T8Z3"/>
<protein>
    <recommendedName>
        <fullName evidence="3">AAA domain-containing protein</fullName>
    </recommendedName>
</protein>
<gene>
    <name evidence="1" type="ORF">BW900_11635</name>
</gene>
<organism evidence="1 2">
    <name type="scientific">Bacillus mycoides</name>
    <dbReference type="NCBI Taxonomy" id="1405"/>
    <lineage>
        <taxon>Bacteria</taxon>
        <taxon>Bacillati</taxon>
        <taxon>Bacillota</taxon>
        <taxon>Bacilli</taxon>
        <taxon>Bacillales</taxon>
        <taxon>Bacillaceae</taxon>
        <taxon>Bacillus</taxon>
        <taxon>Bacillus cereus group</taxon>
    </lineage>
</organism>
<proteinExistence type="predicted"/>
<dbReference type="RefSeq" id="WP_078176030.1">
    <property type="nucleotide sequence ID" value="NZ_JBCMNA010000002.1"/>
</dbReference>
<dbReference type="EMBL" id="MUAI01000007">
    <property type="protein sequence ID" value="OOR06468.1"/>
    <property type="molecule type" value="Genomic_DNA"/>
</dbReference>
<evidence type="ECO:0000313" key="1">
    <source>
        <dbReference type="EMBL" id="OOR06468.1"/>
    </source>
</evidence>
<dbReference type="Proteomes" id="UP000190696">
    <property type="component" value="Unassembled WGS sequence"/>
</dbReference>
<dbReference type="InterPro" id="IPR027417">
    <property type="entry name" value="P-loop_NTPase"/>
</dbReference>
<comment type="caution">
    <text evidence="1">The sequence shown here is derived from an EMBL/GenBank/DDBJ whole genome shotgun (WGS) entry which is preliminary data.</text>
</comment>
<reference evidence="1 2" key="1">
    <citation type="submission" date="2017-01" db="EMBL/GenBank/DDBJ databases">
        <title>Bacillus cereus isolates.</title>
        <authorList>
            <person name="Beno S.M."/>
        </authorList>
    </citation>
    <scope>NUCLEOTIDE SEQUENCE [LARGE SCALE GENOMIC DNA]</scope>
    <source>
        <strain evidence="1 2">FSL W7-1108</strain>
    </source>
</reference>
<sequence length="310" mass="35217">MFQVTEAKREKMKAVIGFIGCSGSGKTGSSLLTAFGMMQEAYPNLSEEELWKKIGVIDTEHERSKLHVGLVYGETKIGNFLHINFTPPYTTERYNEAVQVMKKAGAEVLIIDSLSHNWQGEGGIIETHGEMSGNSFQNWGKLSSETTKLIKTLTQNNVHILATLRTKTEYVVEPDTKGKMAPRKVGTKPVQKEEMEYEFMLNFVIDIDHVADTSKDNTQMFEGHPQKITAEVGRKLYQWLELGIDVKAEEENERNNLITQIKEIVNTSDDAAKMLSEIEFKTNQKLEDFNMKYLTVALDRLQDLKTKEEK</sequence>